<feature type="transmembrane region" description="Helical" evidence="6">
    <location>
        <begin position="52"/>
        <end position="78"/>
    </location>
</feature>
<comment type="caution">
    <text evidence="8">The sequence shown here is derived from an EMBL/GenBank/DDBJ whole genome shotgun (WGS) entry which is preliminary data.</text>
</comment>
<feature type="transmembrane region" description="Helical" evidence="6">
    <location>
        <begin position="280"/>
        <end position="301"/>
    </location>
</feature>
<dbReference type="Pfam" id="PF05231">
    <property type="entry name" value="MASE1"/>
    <property type="match status" value="1"/>
</dbReference>
<feature type="transmembrane region" description="Helical" evidence="6">
    <location>
        <begin position="20"/>
        <end position="40"/>
    </location>
</feature>
<evidence type="ECO:0000256" key="1">
    <source>
        <dbReference type="ARBA" id="ARBA00004651"/>
    </source>
</evidence>
<name>A0A927R7B4_9ACTN</name>
<dbReference type="RefSeq" id="WP_192748705.1">
    <property type="nucleotide sequence ID" value="NZ_BAABJL010000135.1"/>
</dbReference>
<sequence>MMAVRGSPRRWVRSWRSWPYVTAAVVYLIVATVTRQMAAAGQFDEAIGDGHIGLAGLASILAGVPTAIALVCVLFMGLRGWPGIAVAALAANLLIGLPPLAAVALAVANVVTPLCGYLLMRRAGFRLGLARFRDAITLVFLGAFAGTLIEAVSVSFLFGSFGLSTHFWALWLVAWTGDAMAVLVVVPLLLVVRRPRLPRHIDWRRWLEAGALVGGTFLAAWASSTSFKVLFLVFPFLIWAALRFQLAGTAPCVTVAMTVALVAEVNGAGLFAGGDLYTKLITLQVFNGATALSALLLSVTISQRNNAQREIETACSQLVDTIGHLDRVRDRALPLGSHIAHRRSDADEGT</sequence>
<organism evidence="8 9">
    <name type="scientific">Actinopolymorpha pittospori</name>
    <dbReference type="NCBI Taxonomy" id="648752"/>
    <lineage>
        <taxon>Bacteria</taxon>
        <taxon>Bacillati</taxon>
        <taxon>Actinomycetota</taxon>
        <taxon>Actinomycetes</taxon>
        <taxon>Propionibacteriales</taxon>
        <taxon>Actinopolymorphaceae</taxon>
        <taxon>Actinopolymorpha</taxon>
    </lineage>
</organism>
<keyword evidence="2" id="KW-1003">Cell membrane</keyword>
<keyword evidence="9" id="KW-1185">Reference proteome</keyword>
<dbReference type="InterPro" id="IPR007895">
    <property type="entry name" value="MASE1"/>
</dbReference>
<feature type="transmembrane region" description="Helical" evidence="6">
    <location>
        <begin position="84"/>
        <end position="117"/>
    </location>
</feature>
<keyword evidence="5 6" id="KW-0472">Membrane</keyword>
<keyword evidence="3 6" id="KW-0812">Transmembrane</keyword>
<accession>A0A927R7B4</accession>
<feature type="domain" description="MASE1" evidence="7">
    <location>
        <begin position="64"/>
        <end position="304"/>
    </location>
</feature>
<feature type="transmembrane region" description="Helical" evidence="6">
    <location>
        <begin position="253"/>
        <end position="274"/>
    </location>
</feature>
<dbReference type="EMBL" id="JADBEM010000001">
    <property type="protein sequence ID" value="MBE1604054.1"/>
    <property type="molecule type" value="Genomic_DNA"/>
</dbReference>
<protein>
    <submittedName>
        <fullName evidence="8">Integral membrane sensor domain MASE1</fullName>
    </submittedName>
</protein>
<evidence type="ECO:0000259" key="7">
    <source>
        <dbReference type="Pfam" id="PF05231"/>
    </source>
</evidence>
<dbReference type="GO" id="GO:0005886">
    <property type="term" value="C:plasma membrane"/>
    <property type="evidence" value="ECO:0007669"/>
    <property type="project" value="UniProtKB-SubCell"/>
</dbReference>
<evidence type="ECO:0000256" key="6">
    <source>
        <dbReference type="SAM" id="Phobius"/>
    </source>
</evidence>
<comment type="subcellular location">
    <subcellularLocation>
        <location evidence="1">Cell membrane</location>
        <topology evidence="1">Multi-pass membrane protein</topology>
    </subcellularLocation>
</comment>
<evidence type="ECO:0000313" key="9">
    <source>
        <dbReference type="Proteomes" id="UP000638648"/>
    </source>
</evidence>
<feature type="transmembrane region" description="Helical" evidence="6">
    <location>
        <begin position="138"/>
        <end position="161"/>
    </location>
</feature>
<evidence type="ECO:0000256" key="3">
    <source>
        <dbReference type="ARBA" id="ARBA00022692"/>
    </source>
</evidence>
<reference evidence="8" key="1">
    <citation type="submission" date="2020-10" db="EMBL/GenBank/DDBJ databases">
        <title>Sequencing the genomes of 1000 actinobacteria strains.</title>
        <authorList>
            <person name="Klenk H.-P."/>
        </authorList>
    </citation>
    <scope>NUCLEOTIDE SEQUENCE</scope>
    <source>
        <strain evidence="8">DSM 45354</strain>
    </source>
</reference>
<evidence type="ECO:0000256" key="4">
    <source>
        <dbReference type="ARBA" id="ARBA00022989"/>
    </source>
</evidence>
<evidence type="ECO:0000256" key="5">
    <source>
        <dbReference type="ARBA" id="ARBA00023136"/>
    </source>
</evidence>
<gene>
    <name evidence="8" type="ORF">HEB94_000902</name>
</gene>
<evidence type="ECO:0000256" key="2">
    <source>
        <dbReference type="ARBA" id="ARBA00022475"/>
    </source>
</evidence>
<evidence type="ECO:0000313" key="8">
    <source>
        <dbReference type="EMBL" id="MBE1604054.1"/>
    </source>
</evidence>
<keyword evidence="4 6" id="KW-1133">Transmembrane helix</keyword>
<dbReference type="Proteomes" id="UP000638648">
    <property type="component" value="Unassembled WGS sequence"/>
</dbReference>
<proteinExistence type="predicted"/>
<dbReference type="AlphaFoldDB" id="A0A927R7B4"/>
<feature type="transmembrane region" description="Helical" evidence="6">
    <location>
        <begin position="167"/>
        <end position="191"/>
    </location>
</feature>